<reference evidence="2 3" key="1">
    <citation type="journal article" date="2012" name="Genome Biol.">
        <title>Genome and low-iron response of an oceanic diatom adapted to chronic iron limitation.</title>
        <authorList>
            <person name="Lommer M."/>
            <person name="Specht M."/>
            <person name="Roy A.S."/>
            <person name="Kraemer L."/>
            <person name="Andreson R."/>
            <person name="Gutowska M.A."/>
            <person name="Wolf J."/>
            <person name="Bergner S.V."/>
            <person name="Schilhabel M.B."/>
            <person name="Klostermeier U.C."/>
            <person name="Beiko R.G."/>
            <person name="Rosenstiel P."/>
            <person name="Hippler M."/>
            <person name="Laroche J."/>
        </authorList>
    </citation>
    <scope>NUCLEOTIDE SEQUENCE [LARGE SCALE GENOMIC DNA]</scope>
    <source>
        <strain evidence="2 3">CCMP1005</strain>
    </source>
</reference>
<sequence>MPSICTLRLRPALMRSTSTWLTPNGEKVTGTLVPTLLVRGGGDDASLPVIPNIERVLIHIDAVNTYPVIAAFLMAITVDVGFETPKEIKTFPRDCTKREKAGVLIHNFVTIAYSILSTLTIMAYTYSIIVFTIITIYSKNALGEGHDEAFLAFFNATLTHRECYLLFLLRPSKLTSTSALKEYERFGHSSTG</sequence>
<gene>
    <name evidence="2" type="ORF">THAOC_36721</name>
</gene>
<evidence type="ECO:0000313" key="3">
    <source>
        <dbReference type="Proteomes" id="UP000266841"/>
    </source>
</evidence>
<evidence type="ECO:0000313" key="2">
    <source>
        <dbReference type="EMBL" id="EJK44718.1"/>
    </source>
</evidence>
<keyword evidence="1" id="KW-0812">Transmembrane</keyword>
<proteinExistence type="predicted"/>
<dbReference type="Proteomes" id="UP000266841">
    <property type="component" value="Unassembled WGS sequence"/>
</dbReference>
<dbReference type="EMBL" id="AGNL01049308">
    <property type="protein sequence ID" value="EJK44718.1"/>
    <property type="molecule type" value="Genomic_DNA"/>
</dbReference>
<dbReference type="OrthoDB" id="43775at2759"/>
<protein>
    <submittedName>
        <fullName evidence="2">Uncharacterized protein</fullName>
    </submittedName>
</protein>
<keyword evidence="1" id="KW-0472">Membrane</keyword>
<evidence type="ECO:0000256" key="1">
    <source>
        <dbReference type="SAM" id="Phobius"/>
    </source>
</evidence>
<comment type="caution">
    <text evidence="2">The sequence shown here is derived from an EMBL/GenBank/DDBJ whole genome shotgun (WGS) entry which is preliminary data.</text>
</comment>
<feature type="transmembrane region" description="Helical" evidence="1">
    <location>
        <begin position="108"/>
        <end position="137"/>
    </location>
</feature>
<keyword evidence="1" id="KW-1133">Transmembrane helix</keyword>
<name>K0QZ47_THAOC</name>
<organism evidence="2 3">
    <name type="scientific">Thalassiosira oceanica</name>
    <name type="common">Marine diatom</name>
    <dbReference type="NCBI Taxonomy" id="159749"/>
    <lineage>
        <taxon>Eukaryota</taxon>
        <taxon>Sar</taxon>
        <taxon>Stramenopiles</taxon>
        <taxon>Ochrophyta</taxon>
        <taxon>Bacillariophyta</taxon>
        <taxon>Coscinodiscophyceae</taxon>
        <taxon>Thalassiosirophycidae</taxon>
        <taxon>Thalassiosirales</taxon>
        <taxon>Thalassiosiraceae</taxon>
        <taxon>Thalassiosira</taxon>
    </lineage>
</organism>
<accession>K0QZ47</accession>
<dbReference type="AlphaFoldDB" id="K0QZ47"/>
<keyword evidence="3" id="KW-1185">Reference proteome</keyword>